<dbReference type="OrthoDB" id="2745919at2759"/>
<dbReference type="EMBL" id="RWJN01000004">
    <property type="protein sequence ID" value="TCD71577.1"/>
    <property type="molecule type" value="Genomic_DNA"/>
</dbReference>
<protein>
    <recommendedName>
        <fullName evidence="3">F-box domain-containing protein</fullName>
    </recommendedName>
</protein>
<evidence type="ECO:0008006" key="3">
    <source>
        <dbReference type="Google" id="ProtNLM"/>
    </source>
</evidence>
<reference evidence="1 2" key="1">
    <citation type="submission" date="2018-11" db="EMBL/GenBank/DDBJ databases">
        <title>Genome assembly of Steccherinum ochraceum LE-BIN_3174, the white-rot fungus of the Steccherinaceae family (The Residual Polyporoid clade, Polyporales, Basidiomycota).</title>
        <authorList>
            <person name="Fedorova T.V."/>
            <person name="Glazunova O.A."/>
            <person name="Landesman E.O."/>
            <person name="Moiseenko K.V."/>
            <person name="Psurtseva N.V."/>
            <person name="Savinova O.S."/>
            <person name="Shakhova N.V."/>
            <person name="Tyazhelova T.V."/>
            <person name="Vasina D.V."/>
        </authorList>
    </citation>
    <scope>NUCLEOTIDE SEQUENCE [LARGE SCALE GENOMIC DNA]</scope>
    <source>
        <strain evidence="1 2">LE-BIN_3174</strain>
    </source>
</reference>
<sequence length="524" mass="59332">MQAIEQIASPQIQSAKDDQELPWDILIALIPLLTTKADLSRLMRSCMTLHEYMLPFLARQCLVKSWEGVASLWEFVRSNPGRYLLIEDLELPNPSALGDIELPGTQKALMMAVSVVANASKLQTLRLHGVDTLLSSCQILLPAIVSLPDLKAVYFDEIGNSRGAALLGQMTCPLHRIVLDFGYHILSDESLPQPDLFQLLAPSEQTLEELTLIDTPTQSTFSQPINSNVRFTRVHTLIIDVGWMDGCIAAIDLPFAFPNLKTLIWRSEQDDYPEDIEDQRGRYLDRADEARGSWDILDVLDCDACWVYNYAFRYPLRLWSGVVLGRHEKHLSYFRTVLATIRPKHLDVALLVQYLRVDLDHSLDVFPPSEITHLNVSFNNYTENDTDPGRVVVRRFKEYMSQLHSGFKHMPALQFLSLRFQFDLPTLAECGPFVAFGFGALDAGAYTRKLAEHLPELKHVAFQFRHFPELDACWAITRQPLDVVKLTKDAAHGVLCDSPFAEKLCGRLAEEEANVNLQILNATW</sequence>
<proteinExistence type="predicted"/>
<accession>A0A4V6N7B5</accession>
<gene>
    <name evidence="1" type="ORF">EIP91_007324</name>
</gene>
<comment type="caution">
    <text evidence="1">The sequence shown here is derived from an EMBL/GenBank/DDBJ whole genome shotgun (WGS) entry which is preliminary data.</text>
</comment>
<organism evidence="1 2">
    <name type="scientific">Steccherinum ochraceum</name>
    <dbReference type="NCBI Taxonomy" id="92696"/>
    <lineage>
        <taxon>Eukaryota</taxon>
        <taxon>Fungi</taxon>
        <taxon>Dikarya</taxon>
        <taxon>Basidiomycota</taxon>
        <taxon>Agaricomycotina</taxon>
        <taxon>Agaricomycetes</taxon>
        <taxon>Polyporales</taxon>
        <taxon>Steccherinaceae</taxon>
        <taxon>Steccherinum</taxon>
    </lineage>
</organism>
<dbReference type="Proteomes" id="UP000292702">
    <property type="component" value="Unassembled WGS sequence"/>
</dbReference>
<evidence type="ECO:0000313" key="2">
    <source>
        <dbReference type="Proteomes" id="UP000292702"/>
    </source>
</evidence>
<dbReference type="AlphaFoldDB" id="A0A4V6N7B5"/>
<evidence type="ECO:0000313" key="1">
    <source>
        <dbReference type="EMBL" id="TCD71577.1"/>
    </source>
</evidence>
<keyword evidence="2" id="KW-1185">Reference proteome</keyword>
<name>A0A4V6N7B5_9APHY</name>